<feature type="compositionally biased region" description="Polar residues" evidence="1">
    <location>
        <begin position="102"/>
        <end position="114"/>
    </location>
</feature>
<protein>
    <submittedName>
        <fullName evidence="2">Uncharacterized protein</fullName>
    </submittedName>
</protein>
<proteinExistence type="predicted"/>
<dbReference type="AlphaFoldDB" id="A0AAV2DM48"/>
<evidence type="ECO:0000313" key="2">
    <source>
        <dbReference type="EMBL" id="CAL1374990.1"/>
    </source>
</evidence>
<feature type="region of interest" description="Disordered" evidence="1">
    <location>
        <begin position="74"/>
        <end position="114"/>
    </location>
</feature>
<evidence type="ECO:0000313" key="3">
    <source>
        <dbReference type="Proteomes" id="UP001497516"/>
    </source>
</evidence>
<dbReference type="EMBL" id="OZ034816">
    <property type="protein sequence ID" value="CAL1374990.1"/>
    <property type="molecule type" value="Genomic_DNA"/>
</dbReference>
<accession>A0AAV2DM48</accession>
<keyword evidence="3" id="KW-1185">Reference proteome</keyword>
<reference evidence="2 3" key="1">
    <citation type="submission" date="2024-04" db="EMBL/GenBank/DDBJ databases">
        <authorList>
            <person name="Fracassetti M."/>
        </authorList>
    </citation>
    <scope>NUCLEOTIDE SEQUENCE [LARGE SCALE GENOMIC DNA]</scope>
</reference>
<sequence>MSGEGELVEGRQTKRRELGEDRNSCNGVPIDEGSPLPSFSSRLPTCIDAAGGRRGLTAKLHRCYMVSLQMTKQAPIQRQQASKPSAATYASTRVKTEELEQAQETESNWVGLNM</sequence>
<feature type="compositionally biased region" description="Basic and acidic residues" evidence="1">
    <location>
        <begin position="8"/>
        <end position="23"/>
    </location>
</feature>
<organism evidence="2 3">
    <name type="scientific">Linum trigynum</name>
    <dbReference type="NCBI Taxonomy" id="586398"/>
    <lineage>
        <taxon>Eukaryota</taxon>
        <taxon>Viridiplantae</taxon>
        <taxon>Streptophyta</taxon>
        <taxon>Embryophyta</taxon>
        <taxon>Tracheophyta</taxon>
        <taxon>Spermatophyta</taxon>
        <taxon>Magnoliopsida</taxon>
        <taxon>eudicotyledons</taxon>
        <taxon>Gunneridae</taxon>
        <taxon>Pentapetalae</taxon>
        <taxon>rosids</taxon>
        <taxon>fabids</taxon>
        <taxon>Malpighiales</taxon>
        <taxon>Linaceae</taxon>
        <taxon>Linum</taxon>
    </lineage>
</organism>
<evidence type="ECO:0000256" key="1">
    <source>
        <dbReference type="SAM" id="MobiDB-lite"/>
    </source>
</evidence>
<feature type="region of interest" description="Disordered" evidence="1">
    <location>
        <begin position="1"/>
        <end position="41"/>
    </location>
</feature>
<dbReference type="Proteomes" id="UP001497516">
    <property type="component" value="Chromosome 3"/>
</dbReference>
<name>A0AAV2DM48_9ROSI</name>
<gene>
    <name evidence="2" type="ORF">LTRI10_LOCUS16819</name>
</gene>
<feature type="compositionally biased region" description="Polar residues" evidence="1">
    <location>
        <begin position="74"/>
        <end position="93"/>
    </location>
</feature>